<sequence length="290" mass="30656">MTVEVKDGDPVFSSGGKSDSLTSPTTTLSISPQGLSVQGSQEGSPTSPGDREQIVKPLLVLPFKFGADCTAATSDSTSANSDSISETLEPTSSPKDSQADDTNLIDEIQDTLTNITVGESSRSLRDQNGQNSQVGSEKPEKDLSITRKISREANLKLSLAEKIQDFSGASQPVSSGVSTPFVTPLTTPQSSPRSKRKISGVIVDQSNMSATQNYFFTRPFSGAQDTGSTLSPEANTVSLSASALQGAQKLEDGAAQALNIDTSQMAIGKKRQRPKASKLREMNFWAPTSM</sequence>
<evidence type="ECO:0000313" key="3">
    <source>
        <dbReference type="Proteomes" id="UP000283509"/>
    </source>
</evidence>
<feature type="compositionally biased region" description="Polar residues" evidence="1">
    <location>
        <begin position="110"/>
        <end position="135"/>
    </location>
</feature>
<gene>
    <name evidence="2" type="ORF">C7M84_014422</name>
</gene>
<feature type="region of interest" description="Disordered" evidence="1">
    <location>
        <begin position="168"/>
        <end position="197"/>
    </location>
</feature>
<comment type="caution">
    <text evidence="2">The sequence shown here is derived from an EMBL/GenBank/DDBJ whole genome shotgun (WGS) entry which is preliminary data.</text>
</comment>
<feature type="compositionally biased region" description="Low complexity" evidence="1">
    <location>
        <begin position="71"/>
        <end position="87"/>
    </location>
</feature>
<dbReference type="AlphaFoldDB" id="A0A423STE3"/>
<proteinExistence type="predicted"/>
<reference evidence="2 3" key="1">
    <citation type="submission" date="2018-04" db="EMBL/GenBank/DDBJ databases">
        <authorList>
            <person name="Zhang X."/>
            <person name="Yuan J."/>
            <person name="Li F."/>
            <person name="Xiang J."/>
        </authorList>
    </citation>
    <scope>NUCLEOTIDE SEQUENCE [LARGE SCALE GENOMIC DNA]</scope>
    <source>
        <tissue evidence="2">Muscle</tissue>
    </source>
</reference>
<protein>
    <submittedName>
        <fullName evidence="2">Uncharacterized protein</fullName>
    </submittedName>
</protein>
<evidence type="ECO:0000256" key="1">
    <source>
        <dbReference type="SAM" id="MobiDB-lite"/>
    </source>
</evidence>
<dbReference type="EMBL" id="QCYY01002807">
    <property type="protein sequence ID" value="ROT67484.1"/>
    <property type="molecule type" value="Genomic_DNA"/>
</dbReference>
<accession>A0A423STE3</accession>
<feature type="region of interest" description="Disordered" evidence="1">
    <location>
        <begin position="71"/>
        <end position="146"/>
    </location>
</feature>
<keyword evidence="3" id="KW-1185">Reference proteome</keyword>
<feature type="region of interest" description="Disordered" evidence="1">
    <location>
        <begin position="1"/>
        <end position="55"/>
    </location>
</feature>
<feature type="compositionally biased region" description="Basic and acidic residues" evidence="1">
    <location>
        <begin position="137"/>
        <end position="146"/>
    </location>
</feature>
<organism evidence="2 3">
    <name type="scientific">Penaeus vannamei</name>
    <name type="common">Whiteleg shrimp</name>
    <name type="synonym">Litopenaeus vannamei</name>
    <dbReference type="NCBI Taxonomy" id="6689"/>
    <lineage>
        <taxon>Eukaryota</taxon>
        <taxon>Metazoa</taxon>
        <taxon>Ecdysozoa</taxon>
        <taxon>Arthropoda</taxon>
        <taxon>Crustacea</taxon>
        <taxon>Multicrustacea</taxon>
        <taxon>Malacostraca</taxon>
        <taxon>Eumalacostraca</taxon>
        <taxon>Eucarida</taxon>
        <taxon>Decapoda</taxon>
        <taxon>Dendrobranchiata</taxon>
        <taxon>Penaeoidea</taxon>
        <taxon>Penaeidae</taxon>
        <taxon>Penaeus</taxon>
    </lineage>
</organism>
<dbReference type="OrthoDB" id="8192147at2759"/>
<feature type="compositionally biased region" description="Low complexity" evidence="1">
    <location>
        <begin position="20"/>
        <end position="32"/>
    </location>
</feature>
<dbReference type="Proteomes" id="UP000283509">
    <property type="component" value="Unassembled WGS sequence"/>
</dbReference>
<reference evidence="2 3" key="2">
    <citation type="submission" date="2019-01" db="EMBL/GenBank/DDBJ databases">
        <title>The decoding of complex shrimp genome reveals the adaptation for benthos swimmer, frequently molting mechanism and breeding impact on genome.</title>
        <authorList>
            <person name="Sun Y."/>
            <person name="Gao Y."/>
            <person name="Yu Y."/>
        </authorList>
    </citation>
    <scope>NUCLEOTIDE SEQUENCE [LARGE SCALE GENOMIC DNA]</scope>
    <source>
        <tissue evidence="2">Muscle</tissue>
    </source>
</reference>
<evidence type="ECO:0000313" key="2">
    <source>
        <dbReference type="EMBL" id="ROT67484.1"/>
    </source>
</evidence>
<feature type="compositionally biased region" description="Polar residues" evidence="1">
    <location>
        <begin position="33"/>
        <end position="47"/>
    </location>
</feature>
<feature type="compositionally biased region" description="Polar residues" evidence="1">
    <location>
        <begin position="168"/>
        <end position="192"/>
    </location>
</feature>
<name>A0A423STE3_PENVA</name>